<keyword evidence="3" id="KW-1185">Reference proteome</keyword>
<dbReference type="SUPFAM" id="SSF54928">
    <property type="entry name" value="RNA-binding domain, RBD"/>
    <property type="match status" value="1"/>
</dbReference>
<accession>A0A8H4VVX4</accession>
<dbReference type="Proteomes" id="UP000566819">
    <property type="component" value="Unassembled WGS sequence"/>
</dbReference>
<evidence type="ECO:0000313" key="2">
    <source>
        <dbReference type="EMBL" id="KAF4624192.1"/>
    </source>
</evidence>
<proteinExistence type="predicted"/>
<dbReference type="OrthoDB" id="3508416at2759"/>
<feature type="compositionally biased region" description="Low complexity" evidence="1">
    <location>
        <begin position="110"/>
        <end position="129"/>
    </location>
</feature>
<sequence length="444" mass="48372">MDRVSGPQNFAPSANYHISQKKRWYQVVSLPMKGMPLLATQNLLEPGSLLRANYLRSLPKTSRFAKIFPTAKNVDNTIEHDEYSRRSVNIKQQVALEIPSTVLDSRRSSLSDSGSELSSSTALISDSSRGTSFEDTASNTTQPANAQQNGLATFTDVEFENVFNKVMARHNRTSAIHQAGSSTANTALPPVLSAVPSTAPSVAPSAGPNTAGTSAIPAPSPAFKPTNMVLAKRGLATTHLQHNLTTAGISYQGDLSSLSYRGQVDNLPDSQNCSLFIINLPLWVTYADLFAIIHVGSVYALNINAPDDKNPLQAAKLIFMSPAAAQRFISSAPQLGDRPLRIRYNRHGQPANSRPYTRVLVIDGPEDMMKMAFWTQYFSTYCDYQLENAFQLPASKIGIKSMEFRFARVDGQAQCCKQAIERDAGLQGVVKVSYGRDPCAGGYK</sequence>
<evidence type="ECO:0008006" key="4">
    <source>
        <dbReference type="Google" id="ProtNLM"/>
    </source>
</evidence>
<feature type="region of interest" description="Disordered" evidence="1">
    <location>
        <begin position="105"/>
        <end position="148"/>
    </location>
</feature>
<protein>
    <recommendedName>
        <fullName evidence="4">RRM domain-containing protein</fullName>
    </recommendedName>
</protein>
<gene>
    <name evidence="2" type="ORF">G7Y89_g13980</name>
</gene>
<reference evidence="2 3" key="1">
    <citation type="submission" date="2020-03" db="EMBL/GenBank/DDBJ databases">
        <title>Draft Genome Sequence of Cudoniella acicularis.</title>
        <authorList>
            <person name="Buettner E."/>
            <person name="Kellner H."/>
        </authorList>
    </citation>
    <scope>NUCLEOTIDE SEQUENCE [LARGE SCALE GENOMIC DNA]</scope>
    <source>
        <strain evidence="2 3">DSM 108380</strain>
    </source>
</reference>
<feature type="region of interest" description="Disordered" evidence="1">
    <location>
        <begin position="197"/>
        <end position="219"/>
    </location>
</feature>
<feature type="compositionally biased region" description="Polar residues" evidence="1">
    <location>
        <begin position="130"/>
        <end position="148"/>
    </location>
</feature>
<name>A0A8H4VVX4_9HELO</name>
<dbReference type="GO" id="GO:0003676">
    <property type="term" value="F:nucleic acid binding"/>
    <property type="evidence" value="ECO:0007669"/>
    <property type="project" value="InterPro"/>
</dbReference>
<dbReference type="InterPro" id="IPR035979">
    <property type="entry name" value="RBD_domain_sf"/>
</dbReference>
<organism evidence="2 3">
    <name type="scientific">Cudoniella acicularis</name>
    <dbReference type="NCBI Taxonomy" id="354080"/>
    <lineage>
        <taxon>Eukaryota</taxon>
        <taxon>Fungi</taxon>
        <taxon>Dikarya</taxon>
        <taxon>Ascomycota</taxon>
        <taxon>Pezizomycotina</taxon>
        <taxon>Leotiomycetes</taxon>
        <taxon>Helotiales</taxon>
        <taxon>Tricladiaceae</taxon>
        <taxon>Cudoniella</taxon>
    </lineage>
</organism>
<evidence type="ECO:0000256" key="1">
    <source>
        <dbReference type="SAM" id="MobiDB-lite"/>
    </source>
</evidence>
<evidence type="ECO:0000313" key="3">
    <source>
        <dbReference type="Proteomes" id="UP000566819"/>
    </source>
</evidence>
<comment type="caution">
    <text evidence="2">The sequence shown here is derived from an EMBL/GenBank/DDBJ whole genome shotgun (WGS) entry which is preliminary data.</text>
</comment>
<dbReference type="AlphaFoldDB" id="A0A8H4VVX4"/>
<dbReference type="EMBL" id="JAAMPI010001742">
    <property type="protein sequence ID" value="KAF4624192.1"/>
    <property type="molecule type" value="Genomic_DNA"/>
</dbReference>